<keyword evidence="3" id="KW-1185">Reference proteome</keyword>
<keyword evidence="1" id="KW-0812">Transmembrane</keyword>
<evidence type="ECO:0000313" key="2">
    <source>
        <dbReference type="EMBL" id="KAL3092244.1"/>
    </source>
</evidence>
<protein>
    <submittedName>
        <fullName evidence="2">Uncharacterized protein</fullName>
    </submittedName>
</protein>
<name>A0ABD2JP35_9BILA</name>
<reference evidence="2 3" key="1">
    <citation type="submission" date="2024-10" db="EMBL/GenBank/DDBJ databases">
        <authorList>
            <person name="Kim D."/>
        </authorList>
    </citation>
    <scope>NUCLEOTIDE SEQUENCE [LARGE SCALE GENOMIC DNA]</scope>
    <source>
        <strain evidence="2">BH-2024</strain>
    </source>
</reference>
<organism evidence="2 3">
    <name type="scientific">Heterodera trifolii</name>
    <dbReference type="NCBI Taxonomy" id="157864"/>
    <lineage>
        <taxon>Eukaryota</taxon>
        <taxon>Metazoa</taxon>
        <taxon>Ecdysozoa</taxon>
        <taxon>Nematoda</taxon>
        <taxon>Chromadorea</taxon>
        <taxon>Rhabditida</taxon>
        <taxon>Tylenchina</taxon>
        <taxon>Tylenchomorpha</taxon>
        <taxon>Tylenchoidea</taxon>
        <taxon>Heteroderidae</taxon>
        <taxon>Heteroderinae</taxon>
        <taxon>Heterodera</taxon>
    </lineage>
</organism>
<feature type="transmembrane region" description="Helical" evidence="1">
    <location>
        <begin position="15"/>
        <end position="34"/>
    </location>
</feature>
<sequence>MSSNSVPQSLMSSRTLAIAAGTLNLSSGFVYLLYRCWNRSGRERERKAVSIVQTAMNGPYSFVRYIS</sequence>
<dbReference type="Proteomes" id="UP001620626">
    <property type="component" value="Unassembled WGS sequence"/>
</dbReference>
<proteinExistence type="predicted"/>
<keyword evidence="1" id="KW-1133">Transmembrane helix</keyword>
<gene>
    <name evidence="2" type="ORF">niasHT_028122</name>
</gene>
<evidence type="ECO:0000313" key="3">
    <source>
        <dbReference type="Proteomes" id="UP001620626"/>
    </source>
</evidence>
<dbReference type="AlphaFoldDB" id="A0ABD2JP35"/>
<keyword evidence="1" id="KW-0472">Membrane</keyword>
<accession>A0ABD2JP35</accession>
<dbReference type="EMBL" id="JBICBT010000924">
    <property type="protein sequence ID" value="KAL3092244.1"/>
    <property type="molecule type" value="Genomic_DNA"/>
</dbReference>
<comment type="caution">
    <text evidence="2">The sequence shown here is derived from an EMBL/GenBank/DDBJ whole genome shotgun (WGS) entry which is preliminary data.</text>
</comment>
<evidence type="ECO:0000256" key="1">
    <source>
        <dbReference type="SAM" id="Phobius"/>
    </source>
</evidence>